<organism evidence="1">
    <name type="scientific">marine sediment metagenome</name>
    <dbReference type="NCBI Taxonomy" id="412755"/>
    <lineage>
        <taxon>unclassified sequences</taxon>
        <taxon>metagenomes</taxon>
        <taxon>ecological metagenomes</taxon>
    </lineage>
</organism>
<gene>
    <name evidence="1" type="ORF">LCGC14_1353860</name>
</gene>
<comment type="caution">
    <text evidence="1">The sequence shown here is derived from an EMBL/GenBank/DDBJ whole genome shotgun (WGS) entry which is preliminary data.</text>
</comment>
<protein>
    <submittedName>
        <fullName evidence="1">Uncharacterized protein</fullName>
    </submittedName>
</protein>
<accession>A0A0F9KAQ9</accession>
<dbReference type="AlphaFoldDB" id="A0A0F9KAQ9"/>
<evidence type="ECO:0000313" key="1">
    <source>
        <dbReference type="EMBL" id="KKM79043.1"/>
    </source>
</evidence>
<sequence>MTEYTKDYKIYREMKEDMRPQDPHMDGAGLTFETLEHGGRYPDMMPQAIRVVDAEGRSCIYSPASINGEVVDFHCSGREKAEIGECPARD</sequence>
<reference evidence="1" key="1">
    <citation type="journal article" date="2015" name="Nature">
        <title>Complex archaea that bridge the gap between prokaryotes and eukaryotes.</title>
        <authorList>
            <person name="Spang A."/>
            <person name="Saw J.H."/>
            <person name="Jorgensen S.L."/>
            <person name="Zaremba-Niedzwiedzka K."/>
            <person name="Martijn J."/>
            <person name="Lind A.E."/>
            <person name="van Eijk R."/>
            <person name="Schleper C."/>
            <person name="Guy L."/>
            <person name="Ettema T.J."/>
        </authorList>
    </citation>
    <scope>NUCLEOTIDE SEQUENCE</scope>
</reference>
<proteinExistence type="predicted"/>
<dbReference type="EMBL" id="LAZR01008393">
    <property type="protein sequence ID" value="KKM79043.1"/>
    <property type="molecule type" value="Genomic_DNA"/>
</dbReference>
<name>A0A0F9KAQ9_9ZZZZ</name>